<organism evidence="2 3">
    <name type="scientific">Aspergillus tanneri</name>
    <dbReference type="NCBI Taxonomy" id="1220188"/>
    <lineage>
        <taxon>Eukaryota</taxon>
        <taxon>Fungi</taxon>
        <taxon>Dikarya</taxon>
        <taxon>Ascomycota</taxon>
        <taxon>Pezizomycotina</taxon>
        <taxon>Eurotiomycetes</taxon>
        <taxon>Eurotiomycetidae</taxon>
        <taxon>Eurotiales</taxon>
        <taxon>Aspergillaceae</taxon>
        <taxon>Aspergillus</taxon>
        <taxon>Aspergillus subgen. Circumdati</taxon>
    </lineage>
</organism>
<dbReference type="Proteomes" id="UP000324241">
    <property type="component" value="Unassembled WGS sequence"/>
</dbReference>
<dbReference type="GeneID" id="54322717"/>
<dbReference type="EMBL" id="QUQM01000002">
    <property type="protein sequence ID" value="KAA8651137.1"/>
    <property type="molecule type" value="Genomic_DNA"/>
</dbReference>
<evidence type="ECO:0000313" key="3">
    <source>
        <dbReference type="Proteomes" id="UP000324241"/>
    </source>
</evidence>
<protein>
    <submittedName>
        <fullName evidence="2">Uncharacterized protein</fullName>
    </submittedName>
</protein>
<dbReference type="AlphaFoldDB" id="A0A5M9N971"/>
<feature type="region of interest" description="Disordered" evidence="1">
    <location>
        <begin position="120"/>
        <end position="158"/>
    </location>
</feature>
<feature type="compositionally biased region" description="Basic and acidic residues" evidence="1">
    <location>
        <begin position="243"/>
        <end position="254"/>
    </location>
</feature>
<dbReference type="VEuPathDB" id="FungiDB:EYZ11_012013"/>
<reference evidence="2 3" key="1">
    <citation type="submission" date="2019-08" db="EMBL/GenBank/DDBJ databases">
        <title>The genome sequence of a newly discovered highly antifungal drug resistant Aspergillus species, Aspergillus tanneri NIH 1004.</title>
        <authorList>
            <person name="Mounaud S."/>
            <person name="Singh I."/>
            <person name="Joardar V."/>
            <person name="Pakala S."/>
            <person name="Pakala S."/>
            <person name="Venepally P."/>
            <person name="Chung J.K."/>
            <person name="Losada L."/>
            <person name="Nierman W.C."/>
        </authorList>
    </citation>
    <scope>NUCLEOTIDE SEQUENCE [LARGE SCALE GENOMIC DNA]</scope>
    <source>
        <strain evidence="2 3">NIH1004</strain>
    </source>
</reference>
<feature type="region of interest" description="Disordered" evidence="1">
    <location>
        <begin position="207"/>
        <end position="254"/>
    </location>
</feature>
<proteinExistence type="predicted"/>
<evidence type="ECO:0000313" key="2">
    <source>
        <dbReference type="EMBL" id="KAA8651137.1"/>
    </source>
</evidence>
<gene>
    <name evidence="2" type="ORF">ATNIH1004_000015</name>
</gene>
<accession>A0A5M9N971</accession>
<name>A0A5M9N971_9EURO</name>
<comment type="caution">
    <text evidence="2">The sequence shown here is derived from an EMBL/GenBank/DDBJ whole genome shotgun (WGS) entry which is preliminary data.</text>
</comment>
<evidence type="ECO:0000256" key="1">
    <source>
        <dbReference type="SAM" id="MobiDB-lite"/>
    </source>
</evidence>
<dbReference type="RefSeq" id="XP_033430498.1">
    <property type="nucleotide sequence ID" value="XM_033564741.1"/>
</dbReference>
<sequence>MNASGELATARFKARWVTYACYSYSLGPSAKLNFKTGESFHLAKSCPFSKTSLSHLPALPSSILPVPTILLPSSSRKTSLSRPSSTVVRIILSNICDCTVKSNSPTSAFTSTVSSTATTAKNSTSSLLPPSPSHPLHHASDPTPPSGHPHHITSLVHTPSTSGLATSLLAALASHSCAEYFASHAYTSYAPCATSIPKMFGSHASRETALAEPDRPGEPSPMYSSQKRLRLRVGRHAGVGRAQARDGRLERAEG</sequence>